<dbReference type="Pfam" id="PF13577">
    <property type="entry name" value="SnoaL_4"/>
    <property type="match status" value="1"/>
</dbReference>
<dbReference type="InterPro" id="IPR032710">
    <property type="entry name" value="NTF2-like_dom_sf"/>
</dbReference>
<proteinExistence type="predicted"/>
<evidence type="ECO:0000313" key="3">
    <source>
        <dbReference type="Proteomes" id="UP001597286"/>
    </source>
</evidence>
<dbReference type="InterPro" id="IPR037401">
    <property type="entry name" value="SnoaL-like"/>
</dbReference>
<evidence type="ECO:0000259" key="1">
    <source>
        <dbReference type="Pfam" id="PF13577"/>
    </source>
</evidence>
<dbReference type="Gene3D" id="3.10.450.50">
    <property type="match status" value="1"/>
</dbReference>
<feature type="domain" description="SnoaL-like" evidence="1">
    <location>
        <begin position="17"/>
        <end position="141"/>
    </location>
</feature>
<organism evidence="2 3">
    <name type="scientific">Rhodococcus gannanensis</name>
    <dbReference type="NCBI Taxonomy" id="1960308"/>
    <lineage>
        <taxon>Bacteria</taxon>
        <taxon>Bacillati</taxon>
        <taxon>Actinomycetota</taxon>
        <taxon>Actinomycetes</taxon>
        <taxon>Mycobacteriales</taxon>
        <taxon>Nocardiaceae</taxon>
        <taxon>Rhodococcus</taxon>
    </lineage>
</organism>
<dbReference type="CDD" id="cd00531">
    <property type="entry name" value="NTF2_like"/>
    <property type="match status" value="1"/>
</dbReference>
<gene>
    <name evidence="2" type="ORF">ACFSJG_20950</name>
</gene>
<accession>A0ABW4P9S5</accession>
<dbReference type="EMBL" id="JBHUFB010000019">
    <property type="protein sequence ID" value="MFD1814694.1"/>
    <property type="molecule type" value="Genomic_DNA"/>
</dbReference>
<name>A0ABW4P9S5_9NOCA</name>
<dbReference type="SUPFAM" id="SSF54427">
    <property type="entry name" value="NTF2-like"/>
    <property type="match status" value="1"/>
</dbReference>
<reference evidence="3" key="1">
    <citation type="journal article" date="2019" name="Int. J. Syst. Evol. Microbiol.">
        <title>The Global Catalogue of Microorganisms (GCM) 10K type strain sequencing project: providing services to taxonomists for standard genome sequencing and annotation.</title>
        <authorList>
            <consortium name="The Broad Institute Genomics Platform"/>
            <consortium name="The Broad Institute Genome Sequencing Center for Infectious Disease"/>
            <person name="Wu L."/>
            <person name="Ma J."/>
        </authorList>
    </citation>
    <scope>NUCLEOTIDE SEQUENCE [LARGE SCALE GENOMIC DNA]</scope>
    <source>
        <strain evidence="3">DT72</strain>
    </source>
</reference>
<dbReference type="Proteomes" id="UP001597286">
    <property type="component" value="Unassembled WGS sequence"/>
</dbReference>
<dbReference type="RefSeq" id="WP_378487166.1">
    <property type="nucleotide sequence ID" value="NZ_JBHUFB010000019.1"/>
</dbReference>
<keyword evidence="3" id="KW-1185">Reference proteome</keyword>
<protein>
    <submittedName>
        <fullName evidence="2">Nuclear transport factor 2 family protein</fullName>
    </submittedName>
</protein>
<evidence type="ECO:0000313" key="2">
    <source>
        <dbReference type="EMBL" id="MFD1814694.1"/>
    </source>
</evidence>
<comment type="caution">
    <text evidence="2">The sequence shown here is derived from an EMBL/GenBank/DDBJ whole genome shotgun (WGS) entry which is preliminary data.</text>
</comment>
<sequence>MSEPNVDVTVSPGAASCSDLAGRYAVAVDARDERALAALFTADAEFVQPAALTRGAGDVVTVGGDAIAAAVLGATGHLRGTHHAVHQVVVDTDGDSATAVAYCLAHHLYAGRDGGIRDNAVAIRYLDRYRHVNGRWLIARRELAVDFTEDRPVTLPTG</sequence>